<dbReference type="InterPro" id="IPR038672">
    <property type="entry name" value="CpcT/CpeT_sf"/>
</dbReference>
<name>M4QHK3_9CAUD</name>
<dbReference type="OrthoDB" id="14354at10239"/>
<dbReference type="EMBL" id="HQ634175">
    <property type="protein sequence ID" value="AGH26387.1"/>
    <property type="molecule type" value="Genomic_DNA"/>
</dbReference>
<dbReference type="Proteomes" id="UP000201235">
    <property type="component" value="Segment"/>
</dbReference>
<accession>M4QHK3</accession>
<dbReference type="GeneID" id="15312039"/>
<reference evidence="1 2" key="1">
    <citation type="submission" date="2010-11" db="EMBL/GenBank/DDBJ databases">
        <title>The Genome Sequence of Cyanophage P-RSM1.</title>
        <authorList>
            <consortium name="The Broad Institute Genome Sequencing Platform"/>
            <person name="Henn M.R."/>
            <person name="Sullivan M.S."/>
            <person name="Osburne M.S."/>
            <person name="Levin J."/>
            <person name="Malboeuf C."/>
            <person name="Casali M."/>
            <person name="Russ C."/>
            <person name="Lennon N."/>
            <person name="Chapman S.B."/>
            <person name="Erlich R."/>
            <person name="Young S.K."/>
            <person name="Yandava C."/>
            <person name="Zeng Q."/>
            <person name="Alvarado L."/>
            <person name="Anderson S."/>
            <person name="Berlin A."/>
            <person name="Chen Z."/>
            <person name="Freedman E."/>
            <person name="Gellesch M."/>
            <person name="Goldberg J."/>
            <person name="Green L."/>
            <person name="Griggs A."/>
            <person name="Gujja S."/>
            <person name="Heilman E.R."/>
            <person name="Heiman D."/>
            <person name="Hollinger A."/>
            <person name="Howarth C."/>
            <person name="Larson L."/>
            <person name="Mehta T."/>
            <person name="Pearson M."/>
            <person name="Roberts A."/>
            <person name="Ryan E."/>
            <person name="Saif S."/>
            <person name="Shea T."/>
            <person name="Shenoy N."/>
            <person name="Sisk P."/>
            <person name="Stolte C."/>
            <person name="Sykes S."/>
            <person name="White J."/>
            <person name="Yu Q."/>
            <person name="Coleman M.L."/>
            <person name="Huang K.H."/>
            <person name="Weigele P.R."/>
            <person name="DeFrancesco A.S."/>
            <person name="Kern S.E."/>
            <person name="Thompson L.R."/>
            <person name="Fu R."/>
            <person name="Hombeck B."/>
            <person name="Chisholm S.W."/>
            <person name="Haas B."/>
            <person name="Nusbaum C."/>
            <person name="Birren B."/>
        </authorList>
    </citation>
    <scope>NUCLEOTIDE SEQUENCE [LARGE SCALE GENOMIC DNA]</scope>
    <source>
        <strain evidence="1 2">P-RSM1</strain>
    </source>
</reference>
<dbReference type="Gene3D" id="2.40.128.590">
    <property type="entry name" value="CpcT/CpeT domain"/>
    <property type="match status" value="2"/>
</dbReference>
<organism evidence="1 2">
    <name type="scientific">Cyanophage P-RSM1</name>
    <dbReference type="NCBI Taxonomy" id="536444"/>
    <lineage>
        <taxon>Viruses</taxon>
        <taxon>Duplodnaviria</taxon>
        <taxon>Heunggongvirae</taxon>
        <taxon>Uroviricota</taxon>
        <taxon>Caudoviricetes</taxon>
        <taxon>Pantevenvirales</taxon>
        <taxon>Kyanoviridae</taxon>
        <taxon>Emcearvirus</taxon>
        <taxon>Emcearvirus gerard</taxon>
    </lineage>
</organism>
<evidence type="ECO:0008006" key="3">
    <source>
        <dbReference type="Google" id="ProtNLM"/>
    </source>
</evidence>
<dbReference type="RefSeq" id="YP_007877622.1">
    <property type="nucleotide sequence ID" value="NC_021071.1"/>
</dbReference>
<dbReference type="Pfam" id="PF06206">
    <property type="entry name" value="CpeT"/>
    <property type="match status" value="2"/>
</dbReference>
<protein>
    <recommendedName>
        <fullName evidence="3">Antenna protein</fullName>
    </recommendedName>
</protein>
<dbReference type="InterPro" id="IPR010404">
    <property type="entry name" value="CpcT/CpeT"/>
</dbReference>
<evidence type="ECO:0000313" key="1">
    <source>
        <dbReference type="EMBL" id="AGH26387.1"/>
    </source>
</evidence>
<sequence>MNQNVACTTIDRYLLGLWNNIAQAQASPHAYASIFMHWQEIEGGFQSQNYYRTDGPSNPYRKRFHKKVNISDTQVLIENYDLDWTKSEECGMMFTFDGNAWHGSVVGNCVVNGVEIKSKISLFGDKLHSCDQGYVDGRMIWGSKETYKFVKTKNAF</sequence>
<dbReference type="KEGG" id="vg:15312039"/>
<dbReference type="GO" id="GO:0016829">
    <property type="term" value="F:lyase activity"/>
    <property type="evidence" value="ECO:0007669"/>
    <property type="project" value="InterPro"/>
</dbReference>
<keyword evidence="2" id="KW-1185">Reference proteome</keyword>
<evidence type="ECO:0000313" key="2">
    <source>
        <dbReference type="Proteomes" id="UP000201235"/>
    </source>
</evidence>
<proteinExistence type="predicted"/>
<gene>
    <name evidence="1" type="ORF">CPPG_00070</name>
</gene>